<evidence type="ECO:0000313" key="2">
    <source>
        <dbReference type="Proteomes" id="UP000006251"/>
    </source>
</evidence>
<keyword evidence="2" id="KW-1185">Reference proteome</keyword>
<dbReference type="EMBL" id="BAEQ01000043">
    <property type="protein sequence ID" value="GAC29269.1"/>
    <property type="molecule type" value="Genomic_DNA"/>
</dbReference>
<protein>
    <submittedName>
        <fullName evidence="1">Uncharacterized protein</fullName>
    </submittedName>
</protein>
<sequence length="42" mass="4702">MFVQGFLHRQRLVIDEPARSGKAAHCGRLATLRGAEVVRQLL</sequence>
<comment type="caution">
    <text evidence="1">The sequence shown here is derived from an EMBL/GenBank/DDBJ whole genome shotgun (WGS) entry which is preliminary data.</text>
</comment>
<reference evidence="2" key="1">
    <citation type="journal article" date="2014" name="Environ. Microbiol.">
        <title>Comparative genomics of the marine bacterial genus Glaciecola reveals the high degree of genomic diversity and genomic characteristic for cold adaptation.</title>
        <authorList>
            <person name="Qin Q.L."/>
            <person name="Xie B.B."/>
            <person name="Yu Y."/>
            <person name="Shu Y.L."/>
            <person name="Rong J.C."/>
            <person name="Zhang Y.J."/>
            <person name="Zhao D.L."/>
            <person name="Chen X.L."/>
            <person name="Zhang X.Y."/>
            <person name="Chen B."/>
            <person name="Zhou B.C."/>
            <person name="Zhang Y.Z."/>
        </authorList>
    </citation>
    <scope>NUCLEOTIDE SEQUENCE [LARGE SCALE GENOMIC DNA]</scope>
    <source>
        <strain evidence="2">ACAM 615</strain>
    </source>
</reference>
<dbReference type="Proteomes" id="UP000006251">
    <property type="component" value="Unassembled WGS sequence"/>
</dbReference>
<gene>
    <name evidence="1" type="ORF">GPAL_2408</name>
</gene>
<evidence type="ECO:0000313" key="1">
    <source>
        <dbReference type="EMBL" id="GAC29269.1"/>
    </source>
</evidence>
<proteinExistence type="predicted"/>
<accession>K6Y946</accession>
<dbReference type="AlphaFoldDB" id="K6Y946"/>
<name>K6Y946_9ALTE</name>
<organism evidence="1 2">
    <name type="scientific">Brumicola pallidula DSM 14239 = ACAM 615</name>
    <dbReference type="NCBI Taxonomy" id="1121922"/>
    <lineage>
        <taxon>Bacteria</taxon>
        <taxon>Pseudomonadati</taxon>
        <taxon>Pseudomonadota</taxon>
        <taxon>Gammaproteobacteria</taxon>
        <taxon>Alteromonadales</taxon>
        <taxon>Alteromonadaceae</taxon>
        <taxon>Brumicola</taxon>
    </lineage>
</organism>